<reference evidence="2" key="1">
    <citation type="submission" date="2014-09" db="EMBL/GenBank/DDBJ databases">
        <authorList>
            <person name="Mudge J."/>
            <person name="Ramaraj T."/>
            <person name="Lindquist I.E."/>
            <person name="Bharti A.K."/>
            <person name="Sundararajan A."/>
            <person name="Cameron C.T."/>
            <person name="Woodward J.E."/>
            <person name="May G.D."/>
            <person name="Brubaker C."/>
            <person name="Broadhvest J."/>
            <person name="Wilkins T.A."/>
        </authorList>
    </citation>
    <scope>NUCLEOTIDE SEQUENCE</scope>
    <source>
        <strain evidence="2">cv. AKA8401</strain>
    </source>
</reference>
<protein>
    <submittedName>
        <fullName evidence="1">Erythropoietin</fullName>
    </submittedName>
</protein>
<dbReference type="Proteomes" id="UP000032142">
    <property type="component" value="Unassembled WGS sequence"/>
</dbReference>
<evidence type="ECO:0000313" key="1">
    <source>
        <dbReference type="EMBL" id="KHG28332.1"/>
    </source>
</evidence>
<proteinExistence type="predicted"/>
<dbReference type="EMBL" id="KN444548">
    <property type="protein sequence ID" value="KHG28332.1"/>
    <property type="molecule type" value="Genomic_DNA"/>
</dbReference>
<evidence type="ECO:0000313" key="2">
    <source>
        <dbReference type="Proteomes" id="UP000032142"/>
    </source>
</evidence>
<accession>A0A0B0PU52</accession>
<keyword evidence="2" id="KW-1185">Reference proteome</keyword>
<name>A0A0B0PU52_GOSAR</name>
<dbReference type="AlphaFoldDB" id="A0A0B0PU52"/>
<sequence length="66" mass="7667">MPLPQTGSYSYTYIGVIYRCQRIKRGLTRTHILESHIDANVLNVVLLARIYRSHISLGQYKTERDS</sequence>
<organism evidence="1 2">
    <name type="scientific">Gossypium arboreum</name>
    <name type="common">Tree cotton</name>
    <name type="synonym">Gossypium nanking</name>
    <dbReference type="NCBI Taxonomy" id="29729"/>
    <lineage>
        <taxon>Eukaryota</taxon>
        <taxon>Viridiplantae</taxon>
        <taxon>Streptophyta</taxon>
        <taxon>Embryophyta</taxon>
        <taxon>Tracheophyta</taxon>
        <taxon>Spermatophyta</taxon>
        <taxon>Magnoliopsida</taxon>
        <taxon>eudicotyledons</taxon>
        <taxon>Gunneridae</taxon>
        <taxon>Pentapetalae</taxon>
        <taxon>rosids</taxon>
        <taxon>malvids</taxon>
        <taxon>Malvales</taxon>
        <taxon>Malvaceae</taxon>
        <taxon>Malvoideae</taxon>
        <taxon>Gossypium</taxon>
    </lineage>
</organism>
<gene>
    <name evidence="1" type="ORF">F383_35015</name>
</gene>